<name>A0AAV5RVX8_MAUHU</name>
<dbReference type="Pfam" id="PF01926">
    <property type="entry name" value="MMR_HSR1"/>
    <property type="match status" value="1"/>
</dbReference>
<dbReference type="GO" id="GO:0005525">
    <property type="term" value="F:GTP binding"/>
    <property type="evidence" value="ECO:0007669"/>
    <property type="project" value="UniProtKB-KW"/>
</dbReference>
<dbReference type="GO" id="GO:0042254">
    <property type="term" value="P:ribosome biogenesis"/>
    <property type="evidence" value="ECO:0007669"/>
    <property type="project" value="UniProtKB-ARBA"/>
</dbReference>
<protein>
    <submittedName>
        <fullName evidence="4">GTPase</fullName>
    </submittedName>
</protein>
<dbReference type="GO" id="GO:0003924">
    <property type="term" value="F:GTPase activity"/>
    <property type="evidence" value="ECO:0007669"/>
    <property type="project" value="TreeGrafter"/>
</dbReference>
<dbReference type="EMBL" id="BTGD01000003">
    <property type="protein sequence ID" value="GMM54679.1"/>
    <property type="molecule type" value="Genomic_DNA"/>
</dbReference>
<comment type="caution">
    <text evidence="4">The sequence shown here is derived from an EMBL/GenBank/DDBJ whole genome shotgun (WGS) entry which is preliminary data.</text>
</comment>
<dbReference type="Proteomes" id="UP001377567">
    <property type="component" value="Unassembled WGS sequence"/>
</dbReference>
<dbReference type="SUPFAM" id="SSF52540">
    <property type="entry name" value="P-loop containing nucleoside triphosphate hydrolases"/>
    <property type="match status" value="1"/>
</dbReference>
<dbReference type="AlphaFoldDB" id="A0AAV5RVX8"/>
<evidence type="ECO:0000313" key="4">
    <source>
        <dbReference type="EMBL" id="GMM54679.1"/>
    </source>
</evidence>
<dbReference type="PROSITE" id="PS51721">
    <property type="entry name" value="G_CP"/>
    <property type="match status" value="1"/>
</dbReference>
<dbReference type="Gene3D" id="3.40.50.300">
    <property type="entry name" value="P-loop containing nucleotide triphosphate hydrolases"/>
    <property type="match status" value="1"/>
</dbReference>
<dbReference type="PANTHER" id="PTHR45782">
    <property type="entry name" value="MITOCHONDRIAL RIBOSOME-ASSOCIATED GTPASE 1"/>
    <property type="match status" value="1"/>
</dbReference>
<dbReference type="PANTHER" id="PTHR45782:SF4">
    <property type="entry name" value="MITOCHONDRIAL RIBOSOME-ASSOCIATED GTPASE 1"/>
    <property type="match status" value="1"/>
</dbReference>
<dbReference type="InterPro" id="IPR006073">
    <property type="entry name" value="GTP-bd"/>
</dbReference>
<evidence type="ECO:0000256" key="2">
    <source>
        <dbReference type="ARBA" id="ARBA00023134"/>
    </source>
</evidence>
<gene>
    <name evidence="4" type="ORF">DAKH74_012950</name>
</gene>
<dbReference type="CDD" id="cd01856">
    <property type="entry name" value="YlqF"/>
    <property type="match status" value="1"/>
</dbReference>
<evidence type="ECO:0000313" key="5">
    <source>
        <dbReference type="Proteomes" id="UP001377567"/>
    </source>
</evidence>
<evidence type="ECO:0000256" key="1">
    <source>
        <dbReference type="ARBA" id="ARBA00022741"/>
    </source>
</evidence>
<dbReference type="GO" id="GO:0032543">
    <property type="term" value="P:mitochondrial translation"/>
    <property type="evidence" value="ECO:0007669"/>
    <property type="project" value="TreeGrafter"/>
</dbReference>
<keyword evidence="2" id="KW-0342">GTP-binding</keyword>
<feature type="domain" description="CP-type G" evidence="3">
    <location>
        <begin position="41"/>
        <end position="232"/>
    </location>
</feature>
<accession>A0AAV5RVX8</accession>
<dbReference type="GO" id="GO:0005739">
    <property type="term" value="C:mitochondrion"/>
    <property type="evidence" value="ECO:0007669"/>
    <property type="project" value="TreeGrafter"/>
</dbReference>
<keyword evidence="1" id="KW-0547">Nucleotide-binding</keyword>
<evidence type="ECO:0000259" key="3">
    <source>
        <dbReference type="PROSITE" id="PS51721"/>
    </source>
</evidence>
<dbReference type="InterPro" id="IPR030378">
    <property type="entry name" value="G_CP_dom"/>
</dbReference>
<dbReference type="InterPro" id="IPR027417">
    <property type="entry name" value="P-loop_NTPase"/>
</dbReference>
<keyword evidence="5" id="KW-1185">Reference proteome</keyword>
<reference evidence="4 5" key="1">
    <citation type="journal article" date="2023" name="Elife">
        <title>Identification of key yeast species and microbe-microbe interactions impacting larval growth of Drosophila in the wild.</title>
        <authorList>
            <person name="Mure A."/>
            <person name="Sugiura Y."/>
            <person name="Maeda R."/>
            <person name="Honda K."/>
            <person name="Sakurai N."/>
            <person name="Takahashi Y."/>
            <person name="Watada M."/>
            <person name="Katoh T."/>
            <person name="Gotoh A."/>
            <person name="Gotoh Y."/>
            <person name="Taniguchi I."/>
            <person name="Nakamura K."/>
            <person name="Hayashi T."/>
            <person name="Katayama T."/>
            <person name="Uemura T."/>
            <person name="Hattori Y."/>
        </authorList>
    </citation>
    <scope>NUCLEOTIDE SEQUENCE [LARGE SCALE GENOMIC DNA]</scope>
    <source>
        <strain evidence="4 5">KH-74</strain>
    </source>
</reference>
<sequence length="371" mass="42813">MLHSMKGRNSVLYFCSRRALSSFIPRYEFPKYNIALSDFKGHQVKALKKFQYLAPQLNMVLELRDLRAPLSTRNVLFDRFFMDGNEKIKRLIVYTKKDYMPQSAALFETLTRWHNEMKEDFIILDGKSRNDVKNLMKVIEWQSNKLVENDVPLPMGYRILVTGMPNVGKSTLVNSLRYINYSKRNPNSKGAKVSRTGDQAGVTRSTSEIIRISKDNATQGIYLIDSPGIGLPGRVSNQSRILAQALCNCVKETLIDPVVQADYLLFLMNLQKMKNNIEWYPDYKTNPTNDIYTVFNRCYDMHKLSETTAAIAWINHWKRKGKNVLFDVEPLLVSGEFSYKDYLIKDLQKIEDFSVENTKLNIPGASKQVFV</sequence>
<organism evidence="4 5">
    <name type="scientific">Maudiozyma humilis</name>
    <name type="common">Sour dough yeast</name>
    <name type="synonym">Kazachstania humilis</name>
    <dbReference type="NCBI Taxonomy" id="51915"/>
    <lineage>
        <taxon>Eukaryota</taxon>
        <taxon>Fungi</taxon>
        <taxon>Dikarya</taxon>
        <taxon>Ascomycota</taxon>
        <taxon>Saccharomycotina</taxon>
        <taxon>Saccharomycetes</taxon>
        <taxon>Saccharomycetales</taxon>
        <taxon>Saccharomycetaceae</taxon>
        <taxon>Maudiozyma</taxon>
    </lineage>
</organism>
<proteinExistence type="predicted"/>